<dbReference type="Pfam" id="PF13193">
    <property type="entry name" value="AMP-binding_C"/>
    <property type="match status" value="1"/>
</dbReference>
<dbReference type="EMBL" id="GIIL01005485">
    <property type="protein sequence ID" value="NOV49211.1"/>
    <property type="molecule type" value="Transcribed_RNA"/>
</dbReference>
<dbReference type="Pfam" id="PF00501">
    <property type="entry name" value="AMP-binding"/>
    <property type="match status" value="1"/>
</dbReference>
<evidence type="ECO:0000256" key="4">
    <source>
        <dbReference type="ARBA" id="ARBA00023140"/>
    </source>
</evidence>
<proteinExistence type="inferred from homology"/>
<dbReference type="Gene3D" id="3.30.300.30">
    <property type="match status" value="1"/>
</dbReference>
<protein>
    <submittedName>
        <fullName evidence="7">Putative acyl-coa synthetase</fullName>
    </submittedName>
</protein>
<dbReference type="InterPro" id="IPR045851">
    <property type="entry name" value="AMP-bd_C_sf"/>
</dbReference>
<dbReference type="GO" id="GO:0005777">
    <property type="term" value="C:peroxisome"/>
    <property type="evidence" value="ECO:0007669"/>
    <property type="project" value="UniProtKB-SubCell"/>
</dbReference>
<dbReference type="PANTHER" id="PTHR24096:SF149">
    <property type="entry name" value="AMP-BINDING DOMAIN-CONTAINING PROTEIN-RELATED"/>
    <property type="match status" value="1"/>
</dbReference>
<dbReference type="InterPro" id="IPR000873">
    <property type="entry name" value="AMP-dep_synth/lig_dom"/>
</dbReference>
<dbReference type="InterPro" id="IPR025110">
    <property type="entry name" value="AMP-bd_C"/>
</dbReference>
<dbReference type="GO" id="GO:0016405">
    <property type="term" value="F:CoA-ligase activity"/>
    <property type="evidence" value="ECO:0007669"/>
    <property type="project" value="TreeGrafter"/>
</dbReference>
<dbReference type="AlphaFoldDB" id="A0A6M2DVX8"/>
<evidence type="ECO:0000256" key="3">
    <source>
        <dbReference type="ARBA" id="ARBA00022598"/>
    </source>
</evidence>
<comment type="similarity">
    <text evidence="2">Belongs to the ATP-dependent AMP-binding enzyme family.</text>
</comment>
<organism evidence="7">
    <name type="scientific">Xenopsylla cheopis</name>
    <name type="common">Oriental rat flea</name>
    <name type="synonym">Pulex cheopis</name>
    <dbReference type="NCBI Taxonomy" id="163159"/>
    <lineage>
        <taxon>Eukaryota</taxon>
        <taxon>Metazoa</taxon>
        <taxon>Ecdysozoa</taxon>
        <taxon>Arthropoda</taxon>
        <taxon>Hexapoda</taxon>
        <taxon>Insecta</taxon>
        <taxon>Pterygota</taxon>
        <taxon>Neoptera</taxon>
        <taxon>Endopterygota</taxon>
        <taxon>Siphonaptera</taxon>
        <taxon>Pulicidae</taxon>
        <taxon>Xenopsyllinae</taxon>
        <taxon>Xenopsylla</taxon>
    </lineage>
</organism>
<evidence type="ECO:0000259" key="6">
    <source>
        <dbReference type="Pfam" id="PF13193"/>
    </source>
</evidence>
<reference evidence="7" key="1">
    <citation type="submission" date="2020-03" db="EMBL/GenBank/DDBJ databases">
        <title>Transcriptomic Profiling of the Digestive Tract of the Rat Flea, Xenopsylla cheopis, Following Blood Feeding and Infection with Yersinia pestis.</title>
        <authorList>
            <person name="Bland D.M."/>
            <person name="Martens C.A."/>
            <person name="Virtaneva K."/>
            <person name="Kanakabandi K."/>
            <person name="Long D."/>
            <person name="Rosenke R."/>
            <person name="Saturday G.A."/>
            <person name="Hoyt F.H."/>
            <person name="Bruno D.P."/>
            <person name="Ribeiro J.M.C."/>
            <person name="Hinnebusch J."/>
        </authorList>
    </citation>
    <scope>NUCLEOTIDE SEQUENCE</scope>
</reference>
<keyword evidence="3" id="KW-0436">Ligase</keyword>
<accession>A0A6M2DVX8</accession>
<comment type="subcellular location">
    <subcellularLocation>
        <location evidence="1">Peroxisome</location>
    </subcellularLocation>
</comment>
<dbReference type="PROSITE" id="PS00455">
    <property type="entry name" value="AMP_BINDING"/>
    <property type="match status" value="1"/>
</dbReference>
<dbReference type="Gene3D" id="3.40.50.12780">
    <property type="entry name" value="N-terminal domain of ligase-like"/>
    <property type="match status" value="1"/>
</dbReference>
<keyword evidence="4" id="KW-0576">Peroxisome</keyword>
<evidence type="ECO:0000256" key="2">
    <source>
        <dbReference type="ARBA" id="ARBA00006432"/>
    </source>
</evidence>
<evidence type="ECO:0000313" key="7">
    <source>
        <dbReference type="EMBL" id="NOV49211.1"/>
    </source>
</evidence>
<feature type="domain" description="AMP-binding enzyme C-terminal" evidence="6">
    <location>
        <begin position="489"/>
        <end position="564"/>
    </location>
</feature>
<dbReference type="InterPro" id="IPR020845">
    <property type="entry name" value="AMP-binding_CS"/>
</dbReference>
<feature type="domain" description="AMP-dependent synthetase/ligase" evidence="5">
    <location>
        <begin position="49"/>
        <end position="416"/>
    </location>
</feature>
<dbReference type="PANTHER" id="PTHR24096">
    <property type="entry name" value="LONG-CHAIN-FATTY-ACID--COA LIGASE"/>
    <property type="match status" value="1"/>
</dbReference>
<dbReference type="SUPFAM" id="SSF56801">
    <property type="entry name" value="Acetyl-CoA synthetase-like"/>
    <property type="match status" value="1"/>
</dbReference>
<evidence type="ECO:0000259" key="5">
    <source>
        <dbReference type="Pfam" id="PF00501"/>
    </source>
</evidence>
<evidence type="ECO:0000256" key="1">
    <source>
        <dbReference type="ARBA" id="ARBA00004275"/>
    </source>
</evidence>
<name>A0A6M2DVX8_XENCH</name>
<sequence length="591" mass="65161">MVQDSEYKLNGSCQRFLNDEEALILHGPEQQVIEGLRGLGEEVYDRMLVHGDKVCMIDGDTDLSESFTSLRKRGAAIALALKARGVKSEDVITLVELTCRDAFAVVLGVIFSGGTLGMLDGAWTVPNTAYTLLPLYKSKVVFTHVQCLNKVRKVLKTYPEILEGTELIVYGYENEDECEGCTTIDQFVADYDDNDIEAYRPTKVDDLVNTPLLILCTSGSTGVPKGVVHNNKSIGDIIVTGGTLFPSALTLFTNAPCYWTSGIYMFLIALYSGCKKVYTKKPFSELNVLGLIQKYQVSAAFLSCYQISLVNQHEKTDSYDLSSLRILLCGGSRLSEEQIAKMQARIPKGIVSIGYGMTELCAGTGLNPGVKSKPGSVGKLGAGLSLKVVDIESGKLLGPEQSGEIYLKGPAMMGYYSNKAATDEILDSTTNWLRTGDIGYYDAEGYVFITDRLKEIAKYKGLYVSTSKRIIKDYFNNYEDMLQINPSDIEAVLIEHKAVKAACVITVPHDDTCDLVVAFVEIKPGHQIQDVELEQFVNDKVEDYQRLRGGLYFVETLPILTHGKIARPAVKQIAASMKQQIVDHFKKNYGK</sequence>
<dbReference type="InterPro" id="IPR042099">
    <property type="entry name" value="ANL_N_sf"/>
</dbReference>